<keyword evidence="2" id="KW-1185">Reference proteome</keyword>
<organism evidence="1 2">
    <name type="scientific">Paenibacillus mangrovi</name>
    <dbReference type="NCBI Taxonomy" id="2931978"/>
    <lineage>
        <taxon>Bacteria</taxon>
        <taxon>Bacillati</taxon>
        <taxon>Bacillota</taxon>
        <taxon>Bacilli</taxon>
        <taxon>Bacillales</taxon>
        <taxon>Paenibacillaceae</taxon>
        <taxon>Paenibacillus</taxon>
    </lineage>
</organism>
<protein>
    <recommendedName>
        <fullName evidence="3">LXG domain-containing protein</fullName>
    </recommendedName>
</protein>
<comment type="caution">
    <text evidence="1">The sequence shown here is derived from an EMBL/GenBank/DDBJ whole genome shotgun (WGS) entry which is preliminary data.</text>
</comment>
<dbReference type="Proteomes" id="UP001139347">
    <property type="component" value="Unassembled WGS sequence"/>
</dbReference>
<dbReference type="EMBL" id="JALIRP010000003">
    <property type="protein sequence ID" value="MCJ8011817.1"/>
    <property type="molecule type" value="Genomic_DNA"/>
</dbReference>
<dbReference type="AlphaFoldDB" id="A0A9X1WM57"/>
<dbReference type="RefSeq" id="WP_244723776.1">
    <property type="nucleotide sequence ID" value="NZ_JALIRP010000003.1"/>
</dbReference>
<evidence type="ECO:0000313" key="1">
    <source>
        <dbReference type="EMBL" id="MCJ8011817.1"/>
    </source>
</evidence>
<evidence type="ECO:0008006" key="3">
    <source>
        <dbReference type="Google" id="ProtNLM"/>
    </source>
</evidence>
<proteinExistence type="predicted"/>
<reference evidence="1" key="1">
    <citation type="submission" date="2022-04" db="EMBL/GenBank/DDBJ databases">
        <title>Paenibacillus mangrovi sp. nov., a novel endophytic bacterium isolated from bark of Kandelia candel.</title>
        <authorList>
            <person name="Tuo L."/>
        </authorList>
    </citation>
    <scope>NUCLEOTIDE SEQUENCE</scope>
    <source>
        <strain evidence="1">KQZ6P-2</strain>
    </source>
</reference>
<evidence type="ECO:0000313" key="2">
    <source>
        <dbReference type="Proteomes" id="UP001139347"/>
    </source>
</evidence>
<gene>
    <name evidence="1" type="ORF">MUG84_08685</name>
</gene>
<name>A0A9X1WM57_9BACL</name>
<sequence>MALKVDPNKVLQLGQGMKRLDTALENEITGMYRDINGAVGNTRSGYPESYVQSSAASVQSVLSEIKSLAVSIGDKLNDKVIALANAATEYIEAEGRSKNYRTVKTINDWYKRAWDLFEKGVIGLYSWQKGFKFTVNGKYVHVYGSRNASGFWNKAYRNWRTREGLTGTRYRLDNPKVAKYLSPKAMALSELNKNYNILKSGAWKKALKGGGVLGAALTVGGSVYNYGWGEYKNHGLASTEFVSDLAVESTVMIGTTAVSSAAGIAAGAAAGAMFGSVVPGLGTAIGFAVGVGIGVVMSTSWGKSVKDWTKDKVNKGIEFGVKKAKEATEAVGHAASKVIGGLKSLF</sequence>
<accession>A0A9X1WM57</accession>